<reference evidence="2 3" key="1">
    <citation type="journal article" date="2013" name="PLoS Genet.">
        <title>Distinctive expansion of potential virulence genes in the genome of the oomycete fish pathogen Saprolegnia parasitica.</title>
        <authorList>
            <person name="Jiang R.H."/>
            <person name="de Bruijn I."/>
            <person name="Haas B.J."/>
            <person name="Belmonte R."/>
            <person name="Lobach L."/>
            <person name="Christie J."/>
            <person name="van den Ackerveken G."/>
            <person name="Bottin A."/>
            <person name="Bulone V."/>
            <person name="Diaz-Moreno S.M."/>
            <person name="Dumas B."/>
            <person name="Fan L."/>
            <person name="Gaulin E."/>
            <person name="Govers F."/>
            <person name="Grenville-Briggs L.J."/>
            <person name="Horner N.R."/>
            <person name="Levin J.Z."/>
            <person name="Mammella M."/>
            <person name="Meijer H.J."/>
            <person name="Morris P."/>
            <person name="Nusbaum C."/>
            <person name="Oome S."/>
            <person name="Phillips A.J."/>
            <person name="van Rooyen D."/>
            <person name="Rzeszutek E."/>
            <person name="Saraiva M."/>
            <person name="Secombes C.J."/>
            <person name="Seidl M.F."/>
            <person name="Snel B."/>
            <person name="Stassen J.H."/>
            <person name="Sykes S."/>
            <person name="Tripathy S."/>
            <person name="van den Berg H."/>
            <person name="Vega-Arreguin J.C."/>
            <person name="Wawra S."/>
            <person name="Young S.K."/>
            <person name="Zeng Q."/>
            <person name="Dieguez-Uribeondo J."/>
            <person name="Russ C."/>
            <person name="Tyler B.M."/>
            <person name="van West P."/>
        </authorList>
    </citation>
    <scope>NUCLEOTIDE SEQUENCE [LARGE SCALE GENOMIC DNA]</scope>
    <source>
        <strain evidence="2 3">CBS 223.65</strain>
    </source>
</reference>
<dbReference type="Proteomes" id="UP000030745">
    <property type="component" value="Unassembled WGS sequence"/>
</dbReference>
<name>A0A067C908_SAPPC</name>
<dbReference type="AlphaFoldDB" id="A0A067C908"/>
<accession>A0A067C908</accession>
<sequence length="140" mass="14545">MQLTPLLLLASASAIAADAALRGAATGSGASEVETPVHGNEEAGSLIRGWRNLEDNDDKEAGSLIRGWRNLEDNDDKEAGSLIRASYVTPPLLGLPPGAIVAQLHSLVVQAQVGWAVYYGILGTCDAMPGDVLVPASSRL</sequence>
<feature type="chain" id="PRO_5001637502" evidence="1">
    <location>
        <begin position="20"/>
        <end position="140"/>
    </location>
</feature>
<keyword evidence="3" id="KW-1185">Reference proteome</keyword>
<dbReference type="EMBL" id="KK583230">
    <property type="protein sequence ID" value="KDO25640.1"/>
    <property type="molecule type" value="Genomic_DNA"/>
</dbReference>
<protein>
    <submittedName>
        <fullName evidence="2">Uncharacterized protein</fullName>
    </submittedName>
</protein>
<dbReference type="GeneID" id="24131140"/>
<dbReference type="KEGG" id="spar:SPRG_08939"/>
<evidence type="ECO:0000313" key="2">
    <source>
        <dbReference type="EMBL" id="KDO25640.1"/>
    </source>
</evidence>
<evidence type="ECO:0000313" key="3">
    <source>
        <dbReference type="Proteomes" id="UP000030745"/>
    </source>
</evidence>
<gene>
    <name evidence="2" type="ORF">SPRG_08939</name>
</gene>
<feature type="signal peptide" evidence="1">
    <location>
        <begin position="1"/>
        <end position="19"/>
    </location>
</feature>
<proteinExistence type="predicted"/>
<dbReference type="RefSeq" id="XP_012203672.1">
    <property type="nucleotide sequence ID" value="XM_012348282.1"/>
</dbReference>
<keyword evidence="1" id="KW-0732">Signal</keyword>
<organism evidence="2 3">
    <name type="scientific">Saprolegnia parasitica (strain CBS 223.65)</name>
    <dbReference type="NCBI Taxonomy" id="695850"/>
    <lineage>
        <taxon>Eukaryota</taxon>
        <taxon>Sar</taxon>
        <taxon>Stramenopiles</taxon>
        <taxon>Oomycota</taxon>
        <taxon>Saprolegniomycetes</taxon>
        <taxon>Saprolegniales</taxon>
        <taxon>Saprolegniaceae</taxon>
        <taxon>Saprolegnia</taxon>
    </lineage>
</organism>
<evidence type="ECO:0000256" key="1">
    <source>
        <dbReference type="SAM" id="SignalP"/>
    </source>
</evidence>
<dbReference type="VEuPathDB" id="FungiDB:SPRG_08939"/>